<evidence type="ECO:0000313" key="2">
    <source>
        <dbReference type="EMBL" id="TDE33639.1"/>
    </source>
</evidence>
<evidence type="ECO:0000313" key="3">
    <source>
        <dbReference type="Proteomes" id="UP000294662"/>
    </source>
</evidence>
<organism evidence="2 3">
    <name type="scientific">Antarcticimicrobium sediminis</name>
    <dbReference type="NCBI Taxonomy" id="2546227"/>
    <lineage>
        <taxon>Bacteria</taxon>
        <taxon>Pseudomonadati</taxon>
        <taxon>Pseudomonadota</taxon>
        <taxon>Alphaproteobacteria</taxon>
        <taxon>Rhodobacterales</taxon>
        <taxon>Paracoccaceae</taxon>
        <taxon>Antarcticimicrobium</taxon>
    </lineage>
</organism>
<dbReference type="EMBL" id="SMFP01000029">
    <property type="protein sequence ID" value="TDE33639.1"/>
    <property type="molecule type" value="Genomic_DNA"/>
</dbReference>
<reference evidence="2 3" key="1">
    <citation type="submission" date="2019-03" db="EMBL/GenBank/DDBJ databases">
        <authorList>
            <person name="Zhang S."/>
        </authorList>
    </citation>
    <scope>NUCLEOTIDE SEQUENCE [LARGE SCALE GENOMIC DNA]</scope>
    <source>
        <strain evidence="2 3">S4J41</strain>
    </source>
</reference>
<accession>A0A4R5EGS4</accession>
<dbReference type="Gene3D" id="3.40.50.2000">
    <property type="entry name" value="Glycogen Phosphorylase B"/>
    <property type="match status" value="1"/>
</dbReference>
<dbReference type="AlphaFoldDB" id="A0A4R5EGS4"/>
<proteinExistence type="predicted"/>
<feature type="compositionally biased region" description="Pro residues" evidence="1">
    <location>
        <begin position="10"/>
        <end position="19"/>
    </location>
</feature>
<feature type="region of interest" description="Disordered" evidence="1">
    <location>
        <begin position="1"/>
        <end position="21"/>
    </location>
</feature>
<dbReference type="Proteomes" id="UP000294662">
    <property type="component" value="Unassembled WGS sequence"/>
</dbReference>
<keyword evidence="3" id="KW-1185">Reference proteome</keyword>
<name>A0A4R5EGS4_9RHOB</name>
<sequence>MTKKFAPPERQMPPPPPATPVNGWSFPDFNLADVTAFYEHLVCRATRQVDADKPADAMVTIREAANLAYLVNWRYQDDRLENLLSRISARLLPGMPPPPRDSARIVFFDSWGLDARGLSLQYIRALKAYGAPLLYICENRNEAASTQLREELARASAAEVLYLDDVSGPVEKTRKIFDAATAFAATQIMMHMTPWAVEAIIAFRAMPNVVKYQINLTDHAFWLGTSCTDYSLEFREYGRTLTSTQRGLPADRVILNPYYPIIEDNRKDPLPDRRPGDTVVFTGGAYYKMYGRGGYFFDLIANLLDNHDDLIVWIAGNGHTKILEDKLQRYIRDGRVMLIGNRKDINAVFKACDIYLSTYPFCGGLMAQLATVHERPVLSFTSADLVTNRLEDIIGTGETPEITTTDVERFRQMASELIEDREKRTHRARAIKATMHNRADFEARVFDILTRPEAMHDATARPLELEHHAVTSLYLEIENDFQDQLARRILHNTGFWSTLRFPAVTAKAALKVAYFIVTKSLQRT</sequence>
<comment type="caution">
    <text evidence="2">The sequence shown here is derived from an EMBL/GenBank/DDBJ whole genome shotgun (WGS) entry which is preliminary data.</text>
</comment>
<gene>
    <name evidence="2" type="ORF">E1B25_21080</name>
</gene>
<dbReference type="OrthoDB" id="479249at2"/>
<dbReference type="RefSeq" id="WP_132831550.1">
    <property type="nucleotide sequence ID" value="NZ_SMFP01000029.1"/>
</dbReference>
<dbReference type="SUPFAM" id="SSF53756">
    <property type="entry name" value="UDP-Glycosyltransferase/glycogen phosphorylase"/>
    <property type="match status" value="1"/>
</dbReference>
<evidence type="ECO:0000256" key="1">
    <source>
        <dbReference type="SAM" id="MobiDB-lite"/>
    </source>
</evidence>
<protein>
    <submittedName>
        <fullName evidence="2">Uncharacterized protein</fullName>
    </submittedName>
</protein>